<proteinExistence type="predicted"/>
<dbReference type="Proteomes" id="UP000009222">
    <property type="component" value="Chromosome"/>
</dbReference>
<keyword evidence="2" id="KW-0449">Lipoprotein</keyword>
<dbReference type="KEGG" id="taz:TREAZ_3454"/>
<evidence type="ECO:0000256" key="1">
    <source>
        <dbReference type="SAM" id="SignalP"/>
    </source>
</evidence>
<dbReference type="OrthoDB" id="354992at2"/>
<gene>
    <name evidence="2" type="ordered locus">TREAZ_3454</name>
</gene>
<dbReference type="eggNOG" id="COG1653">
    <property type="taxonomic scope" value="Bacteria"/>
</dbReference>
<dbReference type="AlphaFoldDB" id="F5Y7R5"/>
<accession>F5Y7R5</accession>
<feature type="chain" id="PRO_5003335690" evidence="1">
    <location>
        <begin position="24"/>
        <end position="420"/>
    </location>
</feature>
<dbReference type="InterPro" id="IPR006059">
    <property type="entry name" value="SBP"/>
</dbReference>
<dbReference type="EMBL" id="CP001841">
    <property type="protein sequence ID" value="AEF82107.1"/>
    <property type="molecule type" value="Genomic_DNA"/>
</dbReference>
<evidence type="ECO:0000313" key="3">
    <source>
        <dbReference type="Proteomes" id="UP000009222"/>
    </source>
</evidence>
<reference evidence="3" key="1">
    <citation type="submission" date="2009-12" db="EMBL/GenBank/DDBJ databases">
        <title>Complete sequence of Treponema azotonutricium strain ZAS-9.</title>
        <authorList>
            <person name="Tetu S.G."/>
            <person name="Matson E."/>
            <person name="Ren Q."/>
            <person name="Seshadri R."/>
            <person name="Elbourne L."/>
            <person name="Hassan K.A."/>
            <person name="Durkin A."/>
            <person name="Radune D."/>
            <person name="Mohamoud Y."/>
            <person name="Shay R."/>
            <person name="Jin S."/>
            <person name="Zhang X."/>
            <person name="Lucey K."/>
            <person name="Ballor N.R."/>
            <person name="Ottesen E."/>
            <person name="Rosenthal R."/>
            <person name="Allen A."/>
            <person name="Leadbetter J.R."/>
            <person name="Paulsen I.T."/>
        </authorList>
    </citation>
    <scope>NUCLEOTIDE SEQUENCE [LARGE SCALE GENOMIC DNA]</scope>
    <source>
        <strain evidence="3">ATCC BAA-888 / DSM 13862 / ZAS-9</strain>
    </source>
</reference>
<dbReference type="Gene3D" id="3.40.190.10">
    <property type="entry name" value="Periplasmic binding protein-like II"/>
    <property type="match status" value="1"/>
</dbReference>
<dbReference type="InParanoid" id="F5Y7R5"/>
<reference evidence="2 3" key="2">
    <citation type="journal article" date="2011" name="ISME J.">
        <title>RNA-seq reveals cooperative metabolic interactions between two termite-gut spirochete species in co-culture.</title>
        <authorList>
            <person name="Rosenthal A.Z."/>
            <person name="Matson E.G."/>
            <person name="Eldar A."/>
            <person name="Leadbetter J.R."/>
        </authorList>
    </citation>
    <scope>NUCLEOTIDE SEQUENCE [LARGE SCALE GENOMIC DNA]</scope>
    <source>
        <strain evidence="3">ATCC BAA-888 / DSM 13862 / ZAS-9</strain>
    </source>
</reference>
<dbReference type="RefSeq" id="WP_015712119.1">
    <property type="nucleotide sequence ID" value="NC_015577.1"/>
</dbReference>
<dbReference type="HOGENOM" id="CLU_648813_0_0_12"/>
<evidence type="ECO:0000313" key="2">
    <source>
        <dbReference type="EMBL" id="AEF82107.1"/>
    </source>
</evidence>
<sequence length="420" mass="48470">MAKFDSRALTGLFVLLAVLPGLASCGNGDNRAAVLWTDRPEFTFYAEQFNDSQDKYKVEARYFESPAQKLTDGNENPDIVAASWLKSASTRALFLPLDSLLNRETISQSAFYPRLLALGSIEGRQYLLPVAFNIPAMVFARDHSQLLSNPFTIDMEEIMDRGKAYNTDTNGVYTRMGFSPSWNDEFLFIAVTLFNTGFREAAPLAWDPQALERALVWIQKWINEANTSIQAEDDFAFKYLYDPPAKLVSSGRIFFTYMDSSEFFTLAEDRRTNLHFRWIAEKDVIPLDEWSVYYGIHKKTKAKKAATAFTEWFFQAETQRRLLDAAKAKRLLENSFGIGGGFSAMRTVTEQIFPHFYPSLLGHMPPESFLSPPNILPRNWMTLKERVILPYLHDKIRHAERDEVRHLERRITDWYRLNRE</sequence>
<keyword evidence="3" id="KW-1185">Reference proteome</keyword>
<organism evidence="2 3">
    <name type="scientific">Leadbettera azotonutricia (strain ATCC BAA-888 / DSM 13862 / ZAS-9)</name>
    <name type="common">Treponema azotonutricium</name>
    <dbReference type="NCBI Taxonomy" id="545695"/>
    <lineage>
        <taxon>Bacteria</taxon>
        <taxon>Pseudomonadati</taxon>
        <taxon>Spirochaetota</taxon>
        <taxon>Spirochaetia</taxon>
        <taxon>Spirochaetales</taxon>
        <taxon>Breznakiellaceae</taxon>
        <taxon>Leadbettera</taxon>
    </lineage>
</organism>
<feature type="signal peptide" evidence="1">
    <location>
        <begin position="1"/>
        <end position="23"/>
    </location>
</feature>
<dbReference type="Pfam" id="PF13416">
    <property type="entry name" value="SBP_bac_8"/>
    <property type="match status" value="1"/>
</dbReference>
<keyword evidence="1" id="KW-0732">Signal</keyword>
<protein>
    <submittedName>
        <fullName evidence="2">Putative lipoprotein</fullName>
    </submittedName>
</protein>
<dbReference type="STRING" id="545695.TREAZ_3454"/>
<dbReference type="SUPFAM" id="SSF53850">
    <property type="entry name" value="Periplasmic binding protein-like II"/>
    <property type="match status" value="1"/>
</dbReference>
<name>F5Y7R5_LEAAZ</name>
<dbReference type="PROSITE" id="PS51257">
    <property type="entry name" value="PROKAR_LIPOPROTEIN"/>
    <property type="match status" value="1"/>
</dbReference>